<sequence length="61" mass="7069">DNLNVFILGCCLPVEEPNDRAEQHEMQDALSPNELEDFLFLHSVDSPRKPHLNKVHLSRME</sequence>
<accession>A0A1A8L1B8</accession>
<name>A0A1A8L1B8_9TELE</name>
<evidence type="ECO:0000313" key="1">
    <source>
        <dbReference type="EMBL" id="SBR38432.1"/>
    </source>
</evidence>
<protein>
    <submittedName>
        <fullName evidence="1">Uncharacterized protein</fullName>
    </submittedName>
</protein>
<dbReference type="EMBL" id="HAEF01001050">
    <property type="protein sequence ID" value="SBR38432.1"/>
    <property type="molecule type" value="Transcribed_RNA"/>
</dbReference>
<reference evidence="1" key="1">
    <citation type="submission" date="2016-05" db="EMBL/GenBank/DDBJ databases">
        <authorList>
            <person name="Lavstsen T."/>
            <person name="Jespersen J.S."/>
        </authorList>
    </citation>
    <scope>NUCLEOTIDE SEQUENCE</scope>
    <source>
        <tissue evidence="1">Brain</tissue>
    </source>
</reference>
<feature type="non-terminal residue" evidence="1">
    <location>
        <position position="61"/>
    </location>
</feature>
<proteinExistence type="predicted"/>
<dbReference type="AlphaFoldDB" id="A0A1A8L1B8"/>
<reference evidence="1" key="2">
    <citation type="submission" date="2016-06" db="EMBL/GenBank/DDBJ databases">
        <title>The genome of a short-lived fish provides insights into sex chromosome evolution and the genetic control of aging.</title>
        <authorList>
            <person name="Reichwald K."/>
            <person name="Felder M."/>
            <person name="Petzold A."/>
            <person name="Koch P."/>
            <person name="Groth M."/>
            <person name="Platzer M."/>
        </authorList>
    </citation>
    <scope>NUCLEOTIDE SEQUENCE</scope>
    <source>
        <tissue evidence="1">Brain</tissue>
    </source>
</reference>
<organism evidence="1">
    <name type="scientific">Nothobranchius pienaari</name>
    <dbReference type="NCBI Taxonomy" id="704102"/>
    <lineage>
        <taxon>Eukaryota</taxon>
        <taxon>Metazoa</taxon>
        <taxon>Chordata</taxon>
        <taxon>Craniata</taxon>
        <taxon>Vertebrata</taxon>
        <taxon>Euteleostomi</taxon>
        <taxon>Actinopterygii</taxon>
        <taxon>Neopterygii</taxon>
        <taxon>Teleostei</taxon>
        <taxon>Neoteleostei</taxon>
        <taxon>Acanthomorphata</taxon>
        <taxon>Ovalentaria</taxon>
        <taxon>Atherinomorphae</taxon>
        <taxon>Cyprinodontiformes</taxon>
        <taxon>Nothobranchiidae</taxon>
        <taxon>Nothobranchius</taxon>
    </lineage>
</organism>
<feature type="non-terminal residue" evidence="1">
    <location>
        <position position="1"/>
    </location>
</feature>
<gene>
    <name evidence="1" type="primary">Nfu_g_1_016917</name>
</gene>